<evidence type="ECO:0000256" key="2">
    <source>
        <dbReference type="ARBA" id="ARBA00023242"/>
    </source>
</evidence>
<dbReference type="PANTHER" id="PTHR37534:SF43">
    <property type="entry name" value="FINGER DOMAIN PROTEIN, PUTATIVE (AFU_ORTHOLOGUE AFUA_1G01850)-RELATED"/>
    <property type="match status" value="1"/>
</dbReference>
<accession>A0ABQ0CYL2</accession>
<protein>
    <submittedName>
        <fullName evidence="4">Uncharacterized protein</fullName>
    </submittedName>
</protein>
<gene>
    <name evidence="4" type="primary">g6763</name>
    <name evidence="4" type="ORF">EsDP_00006763</name>
</gene>
<feature type="region of interest" description="Disordered" evidence="3">
    <location>
        <begin position="798"/>
        <end position="837"/>
    </location>
</feature>
<feature type="compositionally biased region" description="Polar residues" evidence="3">
    <location>
        <begin position="276"/>
        <end position="289"/>
    </location>
</feature>
<feature type="region of interest" description="Disordered" evidence="3">
    <location>
        <begin position="188"/>
        <end position="301"/>
    </location>
</feature>
<proteinExistence type="predicted"/>
<evidence type="ECO:0000313" key="5">
    <source>
        <dbReference type="Proteomes" id="UP001562357"/>
    </source>
</evidence>
<evidence type="ECO:0000256" key="1">
    <source>
        <dbReference type="ARBA" id="ARBA00004123"/>
    </source>
</evidence>
<dbReference type="InterPro" id="IPR021858">
    <property type="entry name" value="Fun_TF"/>
</dbReference>
<dbReference type="PANTHER" id="PTHR37534">
    <property type="entry name" value="TRANSCRIPTIONAL ACTIVATOR PROTEIN UGA3"/>
    <property type="match status" value="1"/>
</dbReference>
<evidence type="ECO:0000256" key="3">
    <source>
        <dbReference type="SAM" id="MobiDB-lite"/>
    </source>
</evidence>
<feature type="compositionally biased region" description="Basic and acidic residues" evidence="3">
    <location>
        <begin position="825"/>
        <end position="837"/>
    </location>
</feature>
<evidence type="ECO:0000313" key="4">
    <source>
        <dbReference type="EMBL" id="GAB0138531.1"/>
    </source>
</evidence>
<dbReference type="Proteomes" id="UP001562357">
    <property type="component" value="Unassembled WGS sequence"/>
</dbReference>
<keyword evidence="2" id="KW-0539">Nucleus</keyword>
<sequence length="837" mass="92272">MPRQKQPGAPEPKRRSRKGCWYVTRSPVPETSTVTVKIDNYIKGHAKLASCLKTGAVCDYSVRLNWEGRRTKRSVPDDFAFGCPTLTTKRIQWHHHEFGTRNGQISELTVKPNRGLDVSSSLRHELKQVQSTTSASSAEQEEVPLPAHANHEKQHTGNTSVFIDESQQPHLGSTKPEGYAAKRRLATSNRTNPGKSSHKSSQLNSPAIRIRRKRNKSFSELTMSNVGSRRLSTCSTDRPGTGSSTTWVSCPSTADGPLTPAASSQSDDVDHRSTRIDSQSSGSPDSCLSRNGGVEESPTQSGWLREELGAYRFQDPLSNSNVYPYGTGALYGFDVGRADEDLLQNNNDDAPLLPPAAYSFAQGIVEFGEEALSRHRHGAAAAVNGRYYEYVVPVIIPWAFEPLPDVHQSAEKMYRNHGTGQRRPYESATGVLRYDYPPGAKALPASRHGHRTLTEKASHRSQLLRSTLPQMRMAEWAQSIFPALRGSLVNGSAPVSDVVLAMAVMLVALEIMSPGAFGQGVSWRVHIAHAKTLLLKRLNHANEEPSRHSSNEGLWFIRSWLGYMDVMGSLMTGPRHDSVCKPHACFAIPEPSECDGNPDEIDCMTGVSAKCARLLGRVAELSKQCQGERFGLGGQLLQGWSPQAAVAEQALAIERQLLESLRQSSRPCSHVRAGSIHMRDLAEMAAINEAFHWAGLIHLHRRILGSRADHPEVQAHVRNIVMCLDRLRVGAAAELRCLFPIFTAGCEAIDEKQQIRLLSKLMSAERSGMKQVGETSRSSWPNTRTHMMLTKMLSTRHTMPDCYSSESGKKVARGKKSSEMSSSHKASERDTTVTELE</sequence>
<keyword evidence="5" id="KW-1185">Reference proteome</keyword>
<feature type="compositionally biased region" description="Polar residues" evidence="3">
    <location>
        <begin position="218"/>
        <end position="252"/>
    </location>
</feature>
<feature type="compositionally biased region" description="Polar residues" evidence="3">
    <location>
        <begin position="188"/>
        <end position="205"/>
    </location>
</feature>
<dbReference type="EMBL" id="BAAFGZ010000432">
    <property type="protein sequence ID" value="GAB0138531.1"/>
    <property type="molecule type" value="Genomic_DNA"/>
</dbReference>
<reference evidence="5" key="1">
    <citation type="submission" date="2024-06" db="EMBL/GenBank/DDBJ databases">
        <title>Draft Genome Sequences of Epichloe bromicola Strains Isolated from Elymus ciliaris.</title>
        <authorList>
            <consortium name="Epichloe bromicola genome sequencing consortium"/>
            <person name="Miura A."/>
            <person name="Imano S."/>
            <person name="Ashida A."/>
            <person name="Sato I."/>
            <person name="Chiba S."/>
            <person name="Tanaka A."/>
            <person name="Camagna M."/>
            <person name="Takemoto D."/>
        </authorList>
    </citation>
    <scope>NUCLEOTIDE SEQUENCE [LARGE SCALE GENOMIC DNA]</scope>
    <source>
        <strain evidence="5">DP</strain>
    </source>
</reference>
<comment type="subcellular location">
    <subcellularLocation>
        <location evidence="1">Nucleus</location>
    </subcellularLocation>
</comment>
<organism evidence="4 5">
    <name type="scientific">Epichloe bromicola</name>
    <dbReference type="NCBI Taxonomy" id="79588"/>
    <lineage>
        <taxon>Eukaryota</taxon>
        <taxon>Fungi</taxon>
        <taxon>Dikarya</taxon>
        <taxon>Ascomycota</taxon>
        <taxon>Pezizomycotina</taxon>
        <taxon>Sordariomycetes</taxon>
        <taxon>Hypocreomycetidae</taxon>
        <taxon>Hypocreales</taxon>
        <taxon>Clavicipitaceae</taxon>
        <taxon>Epichloe</taxon>
    </lineage>
</organism>
<comment type="caution">
    <text evidence="4">The sequence shown here is derived from an EMBL/GenBank/DDBJ whole genome shotgun (WGS) entry which is preliminary data.</text>
</comment>
<dbReference type="Pfam" id="PF11951">
    <property type="entry name" value="Fungal_trans_2"/>
    <property type="match status" value="1"/>
</dbReference>
<name>A0ABQ0CYL2_9HYPO</name>